<dbReference type="Proteomes" id="UP001148662">
    <property type="component" value="Unassembled WGS sequence"/>
</dbReference>
<sequence>MPPKRRNTGASSKAAAKKRKVAQQAQGDAMEVDQEPQPSNSRAVDKARSTSSSAAASQLNAQKMPTQRKDTDNASAHPAAATATNDARTETSASPRFVGKFDLYSTKLPFLRKHYLPEGQDEPQFEAVYKEILKWQAKNDWSIRIALEATSPDAKAGEYGMFSCRQVYNPLSDEEITPIHITNGQAKMITIGSTQTAHKSTAGEWPGFIARLALNARVSEQCNCGMIKSGTGTLKMHKVWEGRGENGEQVELLEGYFFFVTENGSTLRRKGWGSRSPYSSPFWGVRARKNEKGEEIGIDAGDGTYRSTGDVVDNCEDFYEAP</sequence>
<dbReference type="EMBL" id="JANHOG010000954">
    <property type="protein sequence ID" value="KAJ3548688.1"/>
    <property type="molecule type" value="Genomic_DNA"/>
</dbReference>
<proteinExistence type="predicted"/>
<organism evidence="1 2">
    <name type="scientific">Phlebia brevispora</name>
    <dbReference type="NCBI Taxonomy" id="194682"/>
    <lineage>
        <taxon>Eukaryota</taxon>
        <taxon>Fungi</taxon>
        <taxon>Dikarya</taxon>
        <taxon>Basidiomycota</taxon>
        <taxon>Agaricomycotina</taxon>
        <taxon>Agaricomycetes</taxon>
        <taxon>Polyporales</taxon>
        <taxon>Meruliaceae</taxon>
        <taxon>Phlebia</taxon>
    </lineage>
</organism>
<reference evidence="1" key="1">
    <citation type="submission" date="2022-07" db="EMBL/GenBank/DDBJ databases">
        <title>Genome Sequence of Phlebia brevispora.</title>
        <authorList>
            <person name="Buettner E."/>
        </authorList>
    </citation>
    <scope>NUCLEOTIDE SEQUENCE</scope>
    <source>
        <strain evidence="1">MPL23</strain>
    </source>
</reference>
<name>A0ACC1SY56_9APHY</name>
<comment type="caution">
    <text evidence="1">The sequence shown here is derived from an EMBL/GenBank/DDBJ whole genome shotgun (WGS) entry which is preliminary data.</text>
</comment>
<protein>
    <submittedName>
        <fullName evidence="1">Uncharacterized protein</fullName>
    </submittedName>
</protein>
<evidence type="ECO:0000313" key="1">
    <source>
        <dbReference type="EMBL" id="KAJ3548688.1"/>
    </source>
</evidence>
<gene>
    <name evidence="1" type="ORF">NM688_g5262</name>
</gene>
<evidence type="ECO:0000313" key="2">
    <source>
        <dbReference type="Proteomes" id="UP001148662"/>
    </source>
</evidence>
<accession>A0ACC1SY56</accession>
<keyword evidence="2" id="KW-1185">Reference proteome</keyword>